<feature type="transmembrane region" description="Helical" evidence="2">
    <location>
        <begin position="97"/>
        <end position="114"/>
    </location>
</feature>
<organism evidence="5">
    <name type="scientific">Laccaria bicolor (strain S238N-H82 / ATCC MYA-4686)</name>
    <name type="common">Bicoloured deceiver</name>
    <name type="synonym">Laccaria laccata var. bicolor</name>
    <dbReference type="NCBI Taxonomy" id="486041"/>
    <lineage>
        <taxon>Eukaryota</taxon>
        <taxon>Fungi</taxon>
        <taxon>Dikarya</taxon>
        <taxon>Basidiomycota</taxon>
        <taxon>Agaricomycotina</taxon>
        <taxon>Agaricomycetes</taxon>
        <taxon>Agaricomycetidae</taxon>
        <taxon>Agaricales</taxon>
        <taxon>Agaricineae</taxon>
        <taxon>Hydnangiaceae</taxon>
        <taxon>Laccaria</taxon>
    </lineage>
</organism>
<proteinExistence type="predicted"/>
<protein>
    <submittedName>
        <fullName evidence="4">Predicted protein</fullName>
    </submittedName>
</protein>
<keyword evidence="2" id="KW-0812">Transmembrane</keyword>
<feature type="region of interest" description="Disordered" evidence="1">
    <location>
        <begin position="144"/>
        <end position="176"/>
    </location>
</feature>
<accession>B0E082</accession>
<keyword evidence="2" id="KW-0472">Membrane</keyword>
<evidence type="ECO:0000313" key="4">
    <source>
        <dbReference type="EMBL" id="EDQ99777.1"/>
    </source>
</evidence>
<evidence type="ECO:0000256" key="1">
    <source>
        <dbReference type="SAM" id="MobiDB-lite"/>
    </source>
</evidence>
<evidence type="ECO:0000259" key="3">
    <source>
        <dbReference type="Pfam" id="PF20152"/>
    </source>
</evidence>
<keyword evidence="5" id="KW-1185">Reference proteome</keyword>
<dbReference type="OrthoDB" id="3223377at2759"/>
<dbReference type="KEGG" id="lbc:LACBIDRAFT_334764"/>
<keyword evidence="2" id="KW-1133">Transmembrane helix</keyword>
<dbReference type="HOGENOM" id="CLU_1496480_0_0_1"/>
<dbReference type="InterPro" id="IPR045339">
    <property type="entry name" value="DUF6534"/>
</dbReference>
<dbReference type="Proteomes" id="UP000001194">
    <property type="component" value="Unassembled WGS sequence"/>
</dbReference>
<dbReference type="InParanoid" id="B0E082"/>
<sequence length="176" mass="19492">MSQDIGPVTPCHGMSLVITLTEDCATPVVIVQYRQHTLDLSADLVQAKLESPFKPTKRIIDRFIIVTLETAAVTLITTLVQLILYSRPPTNSLNRVGIIYILGGLYSNVLLSVLNSRRRARHQLVEPSQTFSLNFAQQSSTTPLSSIFEEAPSSEVASKTQKDEESHVKSESSPRR</sequence>
<feature type="domain" description="DUF6534" evidence="3">
    <location>
        <begin position="55"/>
        <end position="119"/>
    </location>
</feature>
<feature type="compositionally biased region" description="Basic and acidic residues" evidence="1">
    <location>
        <begin position="160"/>
        <end position="176"/>
    </location>
</feature>
<evidence type="ECO:0000256" key="2">
    <source>
        <dbReference type="SAM" id="Phobius"/>
    </source>
</evidence>
<feature type="transmembrane region" description="Helical" evidence="2">
    <location>
        <begin position="63"/>
        <end position="85"/>
    </location>
</feature>
<dbReference type="EMBL" id="DS547159">
    <property type="protein sequence ID" value="EDQ99777.1"/>
    <property type="molecule type" value="Genomic_DNA"/>
</dbReference>
<evidence type="ECO:0000313" key="5">
    <source>
        <dbReference type="Proteomes" id="UP000001194"/>
    </source>
</evidence>
<dbReference type="AlphaFoldDB" id="B0E082"/>
<dbReference type="RefSeq" id="XP_001889613.1">
    <property type="nucleotide sequence ID" value="XM_001889578.1"/>
</dbReference>
<dbReference type="Pfam" id="PF20152">
    <property type="entry name" value="DUF6534"/>
    <property type="match status" value="1"/>
</dbReference>
<name>B0E082_LACBS</name>
<reference evidence="4 5" key="1">
    <citation type="journal article" date="2008" name="Nature">
        <title>The genome of Laccaria bicolor provides insights into mycorrhizal symbiosis.</title>
        <authorList>
            <person name="Martin F."/>
            <person name="Aerts A."/>
            <person name="Ahren D."/>
            <person name="Brun A."/>
            <person name="Danchin E.G.J."/>
            <person name="Duchaussoy F."/>
            <person name="Gibon J."/>
            <person name="Kohler A."/>
            <person name="Lindquist E."/>
            <person name="Pereda V."/>
            <person name="Salamov A."/>
            <person name="Shapiro H.J."/>
            <person name="Wuyts J."/>
            <person name="Blaudez D."/>
            <person name="Buee M."/>
            <person name="Brokstein P."/>
            <person name="Canbaeck B."/>
            <person name="Cohen D."/>
            <person name="Courty P.E."/>
            <person name="Coutinho P.M."/>
            <person name="Delaruelle C."/>
            <person name="Detter J.C."/>
            <person name="Deveau A."/>
            <person name="DiFazio S."/>
            <person name="Duplessis S."/>
            <person name="Fraissinet-Tachet L."/>
            <person name="Lucic E."/>
            <person name="Frey-Klett P."/>
            <person name="Fourrey C."/>
            <person name="Feussner I."/>
            <person name="Gay G."/>
            <person name="Grimwood J."/>
            <person name="Hoegger P.J."/>
            <person name="Jain P."/>
            <person name="Kilaru S."/>
            <person name="Labbe J."/>
            <person name="Lin Y.C."/>
            <person name="Legue V."/>
            <person name="Le Tacon F."/>
            <person name="Marmeisse R."/>
            <person name="Melayah D."/>
            <person name="Montanini B."/>
            <person name="Muratet M."/>
            <person name="Nehls U."/>
            <person name="Niculita-Hirzel H."/>
            <person name="Oudot-Le Secq M.P."/>
            <person name="Peter M."/>
            <person name="Quesneville H."/>
            <person name="Rajashekar B."/>
            <person name="Reich M."/>
            <person name="Rouhier N."/>
            <person name="Schmutz J."/>
            <person name="Yin T."/>
            <person name="Chalot M."/>
            <person name="Henrissat B."/>
            <person name="Kuees U."/>
            <person name="Lucas S."/>
            <person name="Van de Peer Y."/>
            <person name="Podila G.K."/>
            <person name="Polle A."/>
            <person name="Pukkila P.J."/>
            <person name="Richardson P.M."/>
            <person name="Rouze P."/>
            <person name="Sanders I.R."/>
            <person name="Stajich J.E."/>
            <person name="Tunlid A."/>
            <person name="Tuskan G."/>
            <person name="Grigoriev I.V."/>
        </authorList>
    </citation>
    <scope>NUCLEOTIDE SEQUENCE [LARGE SCALE GENOMIC DNA]</scope>
    <source>
        <strain evidence="5">S238N-H82 / ATCC MYA-4686</strain>
    </source>
</reference>
<dbReference type="GeneID" id="6085215"/>
<gene>
    <name evidence="4" type="ORF">LACBIDRAFT_334764</name>
</gene>